<dbReference type="SUPFAM" id="SSF54637">
    <property type="entry name" value="Thioesterase/thiol ester dehydrase-isomerase"/>
    <property type="match status" value="1"/>
</dbReference>
<dbReference type="RefSeq" id="WP_189760540.1">
    <property type="nucleotide sequence ID" value="NZ_CAWPOC010000256.1"/>
</dbReference>
<evidence type="ECO:0000313" key="2">
    <source>
        <dbReference type="EMBL" id="WNH02673.1"/>
    </source>
</evidence>
<evidence type="ECO:0000313" key="3">
    <source>
        <dbReference type="Proteomes" id="UP001300348"/>
    </source>
</evidence>
<dbReference type="Pfam" id="PF22818">
    <property type="entry name" value="ApeI-like"/>
    <property type="match status" value="1"/>
</dbReference>
<dbReference type="EMBL" id="CP133647">
    <property type="protein sequence ID" value="WNH02673.1"/>
    <property type="molecule type" value="Genomic_DNA"/>
</dbReference>
<feature type="domain" description="ApeI dehydratase-like" evidence="1">
    <location>
        <begin position="17"/>
        <end position="79"/>
    </location>
</feature>
<dbReference type="InterPro" id="IPR054545">
    <property type="entry name" value="ApeI-like"/>
</dbReference>
<evidence type="ECO:0000259" key="1">
    <source>
        <dbReference type="Pfam" id="PF22818"/>
    </source>
</evidence>
<keyword evidence="3" id="KW-1185">Reference proteome</keyword>
<dbReference type="InterPro" id="IPR029069">
    <property type="entry name" value="HotDog_dom_sf"/>
</dbReference>
<sequence>MQRTSPSGLAKGRDKMASSINAKHSVFKAHFPGDPVVPGFMPLSDYLANFPAGNANHLSIDSLIFRKMIKPDVDFIFERNHSGNILCCNSENLFFSFRLTVSKAELSGHTEAFVAKGAEHSVIPLRHPDYWFLPEKIQADSSFTCASCVIDTKLAIERSPWIETCAGGVFLLLVEALGNLALVVNATELERAVAAESRFVFVRFSKIRVSTSLMSELDKFMLSTRVTRKGNLLTWEGNVINGDGTLLLDIQGAVSMKTHSLQGNVHA</sequence>
<accession>A0ABY9XJ72</accession>
<dbReference type="Gene3D" id="3.10.129.10">
    <property type="entry name" value="Hotdog Thioesterase"/>
    <property type="match status" value="1"/>
</dbReference>
<dbReference type="GeneID" id="88854444"/>
<name>A0ABY9XJ72_9GAMM</name>
<gene>
    <name evidence="2" type="ORF">QL112_002765</name>
</gene>
<protein>
    <recommendedName>
        <fullName evidence="1">ApeI dehydratase-like domain-containing protein</fullName>
    </recommendedName>
</protein>
<dbReference type="Proteomes" id="UP001300348">
    <property type="component" value="Chromosome"/>
</dbReference>
<organism evidence="2 3">
    <name type="scientific">Xenorhabdus griffiniae</name>
    <dbReference type="NCBI Taxonomy" id="351672"/>
    <lineage>
        <taxon>Bacteria</taxon>
        <taxon>Pseudomonadati</taxon>
        <taxon>Pseudomonadota</taxon>
        <taxon>Gammaproteobacteria</taxon>
        <taxon>Enterobacterales</taxon>
        <taxon>Morganellaceae</taxon>
        <taxon>Xenorhabdus</taxon>
    </lineage>
</organism>
<proteinExistence type="predicted"/>
<reference evidence="2 3" key="1">
    <citation type="journal article" date="2023" name="Access Microbiol">
        <title>The genome of a steinernematid-associated Pseudomonas piscis bacterium encodes the biosynthesis of insect toxins.</title>
        <authorList>
            <person name="Awori R.M."/>
            <person name="Hendre P."/>
            <person name="Amugune N.O."/>
        </authorList>
    </citation>
    <scope>NUCLEOTIDE SEQUENCE [LARGE SCALE GENOMIC DNA]</scope>
    <source>
        <strain evidence="2 3">97</strain>
    </source>
</reference>